<keyword evidence="1" id="KW-0812">Transmembrane</keyword>
<sequence>MNNIRRKIMKRYFSVLMVEFKKSWLYRNAAFASIPLFFMRGLLSIAMLLAFSQINHSHPQQLINYFWLINLFYPIVSAWVVDYDLNTIIKSGNVAYEYIKPLNIYGSWFMRVIGQRLSQLCLSSFPILLVICFLPTGFKMQLTISLSKGLLFLLTIILALILNVVLSLLVYVSVFYTYSVIGSLLVFGSIMEFTGGTVIPFSLFPIGLQHIFKLFPFWYGSAFPFQSLTGQLTFYQIIHGLLLQIIWIVVAAALGNLWLNHQLHRIEIQGG</sequence>
<dbReference type="PANTHER" id="PTHR36832">
    <property type="entry name" value="SLR1174 PROTEIN-RELATED"/>
    <property type="match status" value="1"/>
</dbReference>
<dbReference type="AlphaFoldDB" id="A0A0R1ZBJ1"/>
<dbReference type="Proteomes" id="UP000051291">
    <property type="component" value="Unassembled WGS sequence"/>
</dbReference>
<gene>
    <name evidence="2" type="ORF">FC64_GL001246</name>
</gene>
<dbReference type="PANTHER" id="PTHR36832:SF2">
    <property type="entry name" value="INTEGRAL MEMBRANE PROTEIN"/>
    <property type="match status" value="1"/>
</dbReference>
<feature type="transmembrane region" description="Helical" evidence="1">
    <location>
        <begin position="150"/>
        <end position="172"/>
    </location>
</feature>
<dbReference type="STRING" id="1423820.FC64_GL001246"/>
<accession>A0A0R1ZBJ1</accession>
<feature type="transmembrane region" description="Helical" evidence="1">
    <location>
        <begin position="62"/>
        <end position="81"/>
    </location>
</feature>
<evidence type="ECO:0000313" key="3">
    <source>
        <dbReference type="Proteomes" id="UP000051291"/>
    </source>
</evidence>
<evidence type="ECO:0000313" key="2">
    <source>
        <dbReference type="EMBL" id="KRM52049.1"/>
    </source>
</evidence>
<protein>
    <recommendedName>
        <fullName evidence="4">ABC transporter permease</fullName>
    </recommendedName>
</protein>
<comment type="caution">
    <text evidence="2">The sequence shown here is derived from an EMBL/GenBank/DDBJ whole genome shotgun (WGS) entry which is preliminary data.</text>
</comment>
<feature type="transmembrane region" description="Helical" evidence="1">
    <location>
        <begin position="232"/>
        <end position="259"/>
    </location>
</feature>
<feature type="transmembrane region" description="Helical" evidence="1">
    <location>
        <begin position="120"/>
        <end position="138"/>
    </location>
</feature>
<dbReference type="EMBL" id="AYYZ01000029">
    <property type="protein sequence ID" value="KRM52049.1"/>
    <property type="molecule type" value="Genomic_DNA"/>
</dbReference>
<keyword evidence="1" id="KW-1133">Transmembrane helix</keyword>
<feature type="transmembrane region" description="Helical" evidence="1">
    <location>
        <begin position="29"/>
        <end position="50"/>
    </location>
</feature>
<name>A0A0R1ZBJ1_9LACO</name>
<evidence type="ECO:0008006" key="4">
    <source>
        <dbReference type="Google" id="ProtNLM"/>
    </source>
</evidence>
<proteinExistence type="predicted"/>
<organism evidence="2 3">
    <name type="scientific">Ligilactobacillus araffinosus DSM 20653</name>
    <dbReference type="NCBI Taxonomy" id="1423820"/>
    <lineage>
        <taxon>Bacteria</taxon>
        <taxon>Bacillati</taxon>
        <taxon>Bacillota</taxon>
        <taxon>Bacilli</taxon>
        <taxon>Lactobacillales</taxon>
        <taxon>Lactobacillaceae</taxon>
        <taxon>Ligilactobacillus</taxon>
    </lineage>
</organism>
<reference evidence="2 3" key="1">
    <citation type="journal article" date="2015" name="Genome Announc.">
        <title>Expanding the biotechnology potential of lactobacilli through comparative genomics of 213 strains and associated genera.</title>
        <authorList>
            <person name="Sun Z."/>
            <person name="Harris H.M."/>
            <person name="McCann A."/>
            <person name="Guo C."/>
            <person name="Argimon S."/>
            <person name="Zhang W."/>
            <person name="Yang X."/>
            <person name="Jeffery I.B."/>
            <person name="Cooney J.C."/>
            <person name="Kagawa T.F."/>
            <person name="Liu W."/>
            <person name="Song Y."/>
            <person name="Salvetti E."/>
            <person name="Wrobel A."/>
            <person name="Rasinkangas P."/>
            <person name="Parkhill J."/>
            <person name="Rea M.C."/>
            <person name="O'Sullivan O."/>
            <person name="Ritari J."/>
            <person name="Douillard F.P."/>
            <person name="Paul Ross R."/>
            <person name="Yang R."/>
            <person name="Briner A.E."/>
            <person name="Felis G.E."/>
            <person name="de Vos W.M."/>
            <person name="Barrangou R."/>
            <person name="Klaenhammer T.R."/>
            <person name="Caufield P.W."/>
            <person name="Cui Y."/>
            <person name="Zhang H."/>
            <person name="O'Toole P.W."/>
        </authorList>
    </citation>
    <scope>NUCLEOTIDE SEQUENCE [LARGE SCALE GENOMIC DNA]</scope>
    <source>
        <strain evidence="2 3">DSM 20653</strain>
    </source>
</reference>
<keyword evidence="3" id="KW-1185">Reference proteome</keyword>
<feature type="transmembrane region" description="Helical" evidence="1">
    <location>
        <begin position="184"/>
        <end position="212"/>
    </location>
</feature>
<dbReference type="PATRIC" id="fig|1423820.4.peg.1272"/>
<keyword evidence="1" id="KW-0472">Membrane</keyword>
<evidence type="ECO:0000256" key="1">
    <source>
        <dbReference type="SAM" id="Phobius"/>
    </source>
</evidence>